<dbReference type="Proteomes" id="UP000249891">
    <property type="component" value="Unassembled WGS sequence"/>
</dbReference>
<dbReference type="RefSeq" id="WP_128091646.1">
    <property type="nucleotide sequence ID" value="NZ_UARG01000017.1"/>
</dbReference>
<dbReference type="AlphaFoldDB" id="A0A2X2RDR7"/>
<sequence>MWKDSIQRLFRYRKINPSPTLWEQLEAQLAESEAQQVRQNSRKVWYYAIAACLLLCLGIGYLLQQQQTNTNPEYQSQKVVVVTTEKENVSSVDTTFTPTTITETPKVPIFQRTLTTLPAAKSSIASPALLDINEVDTLFAEYTADAIETRITKQMEKQIAGDLQQLSAEDLALIATTQAQLNQYVNQKYEQDATFNTIERDLLRNRVKLLAERLLKEVGTRVVLNNKD</sequence>
<organism evidence="2 3">
    <name type="scientific">Capnocytophaga ochracea</name>
    <dbReference type="NCBI Taxonomy" id="1018"/>
    <lineage>
        <taxon>Bacteria</taxon>
        <taxon>Pseudomonadati</taxon>
        <taxon>Bacteroidota</taxon>
        <taxon>Flavobacteriia</taxon>
        <taxon>Flavobacteriales</taxon>
        <taxon>Flavobacteriaceae</taxon>
        <taxon>Capnocytophaga</taxon>
    </lineage>
</organism>
<protein>
    <submittedName>
        <fullName evidence="2">Anti-sigma-K factor rskA</fullName>
    </submittedName>
</protein>
<evidence type="ECO:0000313" key="2">
    <source>
        <dbReference type="EMBL" id="SQA78542.1"/>
    </source>
</evidence>
<name>A0A2X2RDR7_CAPOC</name>
<proteinExistence type="predicted"/>
<feature type="transmembrane region" description="Helical" evidence="1">
    <location>
        <begin position="44"/>
        <end position="63"/>
    </location>
</feature>
<gene>
    <name evidence="2" type="ORF">NCTC11546_01781</name>
</gene>
<accession>A0A2X2RDR7</accession>
<keyword evidence="1" id="KW-1133">Transmembrane helix</keyword>
<reference evidence="2 3" key="1">
    <citation type="submission" date="2018-06" db="EMBL/GenBank/DDBJ databases">
        <authorList>
            <consortium name="Pathogen Informatics"/>
            <person name="Doyle S."/>
        </authorList>
    </citation>
    <scope>NUCLEOTIDE SEQUENCE [LARGE SCALE GENOMIC DNA]</scope>
    <source>
        <strain evidence="2 3">NCTC11546</strain>
    </source>
</reference>
<keyword evidence="1" id="KW-0812">Transmembrane</keyword>
<evidence type="ECO:0000256" key="1">
    <source>
        <dbReference type="SAM" id="Phobius"/>
    </source>
</evidence>
<evidence type="ECO:0000313" key="3">
    <source>
        <dbReference type="Proteomes" id="UP000249891"/>
    </source>
</evidence>
<keyword evidence="1" id="KW-0472">Membrane</keyword>
<dbReference type="EMBL" id="UARG01000017">
    <property type="protein sequence ID" value="SQA78542.1"/>
    <property type="molecule type" value="Genomic_DNA"/>
</dbReference>